<gene>
    <name evidence="1" type="ORF">AB5J53_02265</name>
</gene>
<dbReference type="RefSeq" id="WP_369243966.1">
    <property type="nucleotide sequence ID" value="NZ_CP163443.1"/>
</dbReference>
<evidence type="ECO:0000313" key="1">
    <source>
        <dbReference type="EMBL" id="XDQ50615.1"/>
    </source>
</evidence>
<reference evidence="1" key="1">
    <citation type="submission" date="2024-07" db="EMBL/GenBank/DDBJ databases">
        <authorList>
            <person name="Yu S.T."/>
        </authorList>
    </citation>
    <scope>NUCLEOTIDE SEQUENCE</scope>
    <source>
        <strain evidence="1">R41</strain>
    </source>
</reference>
<dbReference type="EMBL" id="CP163443">
    <property type="protein sequence ID" value="XDQ50615.1"/>
    <property type="molecule type" value="Genomic_DNA"/>
</dbReference>
<dbReference type="AlphaFoldDB" id="A0AB39RA90"/>
<accession>A0AB39RA90</accession>
<sequence>MILLSKVPATYRNVEFLLPGDPLWMILLRWPATSGAAHARKVT</sequence>
<name>A0AB39RA90_9ACTN</name>
<protein>
    <submittedName>
        <fullName evidence="1">Uncharacterized protein</fullName>
    </submittedName>
</protein>
<organism evidence="1">
    <name type="scientific">Streptomyces sp. R41</name>
    <dbReference type="NCBI Taxonomy" id="3238632"/>
    <lineage>
        <taxon>Bacteria</taxon>
        <taxon>Bacillati</taxon>
        <taxon>Actinomycetota</taxon>
        <taxon>Actinomycetes</taxon>
        <taxon>Kitasatosporales</taxon>
        <taxon>Streptomycetaceae</taxon>
        <taxon>Streptomyces</taxon>
    </lineage>
</organism>
<proteinExistence type="predicted"/>